<dbReference type="Proteomes" id="UP001176941">
    <property type="component" value="Chromosome 21"/>
</dbReference>
<organism evidence="1 2">
    <name type="scientific">Rangifer tarandus platyrhynchus</name>
    <name type="common">Svalbard reindeer</name>
    <dbReference type="NCBI Taxonomy" id="3082113"/>
    <lineage>
        <taxon>Eukaryota</taxon>
        <taxon>Metazoa</taxon>
        <taxon>Chordata</taxon>
        <taxon>Craniata</taxon>
        <taxon>Vertebrata</taxon>
        <taxon>Euteleostomi</taxon>
        <taxon>Mammalia</taxon>
        <taxon>Eutheria</taxon>
        <taxon>Laurasiatheria</taxon>
        <taxon>Artiodactyla</taxon>
        <taxon>Ruminantia</taxon>
        <taxon>Pecora</taxon>
        <taxon>Cervidae</taxon>
        <taxon>Odocoileinae</taxon>
        <taxon>Rangifer</taxon>
    </lineage>
</organism>
<gene>
    <name evidence="1" type="ORF">MRATA1EN1_LOCUS12468</name>
</gene>
<evidence type="ECO:0000313" key="1">
    <source>
        <dbReference type="EMBL" id="CAI9163506.1"/>
    </source>
</evidence>
<accession>A0ABN8YS81</accession>
<keyword evidence="2" id="KW-1185">Reference proteome</keyword>
<name>A0ABN8YS81_RANTA</name>
<dbReference type="EMBL" id="OX459957">
    <property type="protein sequence ID" value="CAI9163506.1"/>
    <property type="molecule type" value="Genomic_DNA"/>
</dbReference>
<protein>
    <submittedName>
        <fullName evidence="1">Uncharacterized protein</fullName>
    </submittedName>
</protein>
<reference evidence="1" key="1">
    <citation type="submission" date="2023-04" db="EMBL/GenBank/DDBJ databases">
        <authorList>
            <consortium name="ELIXIR-Norway"/>
        </authorList>
    </citation>
    <scope>NUCLEOTIDE SEQUENCE [LARGE SCALE GENOMIC DNA]</scope>
</reference>
<proteinExistence type="predicted"/>
<evidence type="ECO:0000313" key="2">
    <source>
        <dbReference type="Proteomes" id="UP001176941"/>
    </source>
</evidence>
<sequence>MQCAAVCSPAHPTSLGSVLLRLVTSPSFCPKTPAWRTLALIQQLKESSLLFSGYILRSTATASVPEPPAPSKPPRWLYPKHSTRIVPPKVTREPDSDQNWHPFLFFHLAGTWLPCSR</sequence>